<evidence type="ECO:0000256" key="3">
    <source>
        <dbReference type="ARBA" id="ARBA00004123"/>
    </source>
</evidence>
<reference evidence="18" key="1">
    <citation type="submission" date="2022-07" db="EMBL/GenBank/DDBJ databases">
        <title>Phylogenomic reconstructions and comparative analyses of Kickxellomycotina fungi.</title>
        <authorList>
            <person name="Reynolds N.K."/>
            <person name="Stajich J.E."/>
            <person name="Barry K."/>
            <person name="Grigoriev I.V."/>
            <person name="Crous P."/>
            <person name="Smith M.E."/>
        </authorList>
    </citation>
    <scope>NUCLEOTIDE SEQUENCE</scope>
    <source>
        <strain evidence="18">BCRC 34381</strain>
    </source>
</reference>
<evidence type="ECO:0000256" key="14">
    <source>
        <dbReference type="PIRSR" id="PIRSR641708-1"/>
    </source>
</evidence>
<dbReference type="CDD" id="cd02568">
    <property type="entry name" value="PseudoU_synth_PUS1_PUS2"/>
    <property type="match status" value="1"/>
</dbReference>
<evidence type="ECO:0000256" key="15">
    <source>
        <dbReference type="PIRSR" id="PIRSR641708-2"/>
    </source>
</evidence>
<dbReference type="Proteomes" id="UP001143981">
    <property type="component" value="Unassembled WGS sequence"/>
</dbReference>
<dbReference type="FunFam" id="3.30.70.580:FF:000002">
    <property type="entry name" value="tRNA pseudouridine synthase"/>
    <property type="match status" value="1"/>
</dbReference>
<sequence length="473" mass="52747">MSSDASQAQGVPEIAPSAISGEAPSPTKDSVAEESSGAKRRRNNRGQTGKDRREHAKRKYAERRREGDERGREVRDPDESNESRLPKRRVALLVGYCGSGYQGMQANPGAHTIERDLFKALCGAGAVSADNATDQHKVQLQRAARTDKGVHAAGQVVSLKMIIEDPELVKKLNDHLPAQIRAWGFVRVVRSFNAKTMCDSRIYEYLLPTYVFMEPSRRGREIAETIDIAEREVPASAPEEMELKRAYRVSAATLQFVRDAFAKYNGSHDFRNFTVTKGCTENNSRRHIYWFDVSDPMMVQGSEWLSLKVKGQSFMLHQIRKMVGLIILMARSGAPLALMDKLFGGPLVNVPKAPGLGLLLEQPVFDGYNKRTAAQKEGASGQVEFEPYKAEIDAFKQEFIYDNIVNTELAESTFDNWVMNTEVFPEQFTYINKEGVIPESAIVVPGQSMFHPRDAADGKPAESSEDEHDGNDD</sequence>
<dbReference type="Pfam" id="PF01416">
    <property type="entry name" value="PseudoU_synth_1"/>
    <property type="match status" value="1"/>
</dbReference>
<feature type="compositionally biased region" description="Acidic residues" evidence="16">
    <location>
        <begin position="463"/>
        <end position="473"/>
    </location>
</feature>
<dbReference type="GO" id="GO:0003723">
    <property type="term" value="F:RNA binding"/>
    <property type="evidence" value="ECO:0007669"/>
    <property type="project" value="InterPro"/>
</dbReference>
<keyword evidence="7" id="KW-0413">Isomerase</keyword>
<dbReference type="PANTHER" id="PTHR11142">
    <property type="entry name" value="PSEUDOURIDYLATE SYNTHASE"/>
    <property type="match status" value="1"/>
</dbReference>
<dbReference type="Gene3D" id="3.30.70.660">
    <property type="entry name" value="Pseudouridine synthase I, catalytic domain, C-terminal subdomain"/>
    <property type="match status" value="1"/>
</dbReference>
<keyword evidence="8" id="KW-0539">Nucleus</keyword>
<dbReference type="FunFam" id="3.30.70.660:FF:000002">
    <property type="entry name" value="tRNA pseudouridine synthase"/>
    <property type="match status" value="1"/>
</dbReference>
<dbReference type="GO" id="GO:0009982">
    <property type="term" value="F:pseudouridine synthase activity"/>
    <property type="evidence" value="ECO:0007669"/>
    <property type="project" value="InterPro"/>
</dbReference>
<evidence type="ECO:0000256" key="7">
    <source>
        <dbReference type="ARBA" id="ARBA00023235"/>
    </source>
</evidence>
<protein>
    <recommendedName>
        <fullName evidence="11">tRNA pseudouridine synthase 1</fullName>
    </recommendedName>
    <alternativeName>
        <fullName evidence="12">tRNA pseudouridylate synthase 1</fullName>
    </alternativeName>
    <alternativeName>
        <fullName evidence="13">tRNA-uridine isomerase 1</fullName>
    </alternativeName>
</protein>
<keyword evidence="5" id="KW-0507">mRNA processing</keyword>
<gene>
    <name evidence="18" type="primary">PUS1</name>
    <name evidence="18" type="ORF">LPJ61_005153</name>
</gene>
<feature type="region of interest" description="Disordered" evidence="16">
    <location>
        <begin position="450"/>
        <end position="473"/>
    </location>
</feature>
<evidence type="ECO:0000256" key="10">
    <source>
        <dbReference type="ARBA" id="ARBA00053072"/>
    </source>
</evidence>
<comment type="subcellular location">
    <subcellularLocation>
        <location evidence="3">Nucleus</location>
    </subcellularLocation>
</comment>
<dbReference type="AlphaFoldDB" id="A0A9W7Y9C1"/>
<comment type="catalytic activity">
    <reaction evidence="2">
        <text>uridine in snRNA = pseudouridine in snRNA</text>
        <dbReference type="Rhea" id="RHEA:51124"/>
        <dbReference type="Rhea" id="RHEA-COMP:12891"/>
        <dbReference type="Rhea" id="RHEA-COMP:12892"/>
        <dbReference type="ChEBI" id="CHEBI:65314"/>
        <dbReference type="ChEBI" id="CHEBI:65315"/>
    </reaction>
</comment>
<evidence type="ECO:0000256" key="9">
    <source>
        <dbReference type="ARBA" id="ARBA00036943"/>
    </source>
</evidence>
<comment type="similarity">
    <text evidence="4">Belongs to the tRNA pseudouridine synthase TruA family.</text>
</comment>
<dbReference type="InterPro" id="IPR020095">
    <property type="entry name" value="PsdUridine_synth_TruA_C"/>
</dbReference>
<evidence type="ECO:0000313" key="19">
    <source>
        <dbReference type="Proteomes" id="UP001143981"/>
    </source>
</evidence>
<evidence type="ECO:0000256" key="8">
    <source>
        <dbReference type="ARBA" id="ARBA00023242"/>
    </source>
</evidence>
<organism evidence="18 19">
    <name type="scientific">Coemansia biformis</name>
    <dbReference type="NCBI Taxonomy" id="1286918"/>
    <lineage>
        <taxon>Eukaryota</taxon>
        <taxon>Fungi</taxon>
        <taxon>Fungi incertae sedis</taxon>
        <taxon>Zoopagomycota</taxon>
        <taxon>Kickxellomycotina</taxon>
        <taxon>Kickxellomycetes</taxon>
        <taxon>Kickxellales</taxon>
        <taxon>Kickxellaceae</taxon>
        <taxon>Coemansia</taxon>
    </lineage>
</organism>
<evidence type="ECO:0000256" key="2">
    <source>
        <dbReference type="ARBA" id="ARBA00001832"/>
    </source>
</evidence>
<dbReference type="Gene3D" id="3.30.70.580">
    <property type="entry name" value="Pseudouridine synthase I, catalytic domain, N-terminal subdomain"/>
    <property type="match status" value="1"/>
</dbReference>
<comment type="catalytic activity">
    <reaction evidence="1">
        <text>a uridine in mRNA = a pseudouridine in mRNA</text>
        <dbReference type="Rhea" id="RHEA:56644"/>
        <dbReference type="Rhea" id="RHEA-COMP:14658"/>
        <dbReference type="Rhea" id="RHEA-COMP:14659"/>
        <dbReference type="ChEBI" id="CHEBI:65314"/>
        <dbReference type="ChEBI" id="CHEBI:65315"/>
    </reaction>
</comment>
<dbReference type="SUPFAM" id="SSF55120">
    <property type="entry name" value="Pseudouridine synthase"/>
    <property type="match status" value="1"/>
</dbReference>
<dbReference type="GO" id="GO:0005634">
    <property type="term" value="C:nucleus"/>
    <property type="evidence" value="ECO:0007669"/>
    <property type="project" value="UniProtKB-SubCell"/>
</dbReference>
<evidence type="ECO:0000256" key="11">
    <source>
        <dbReference type="ARBA" id="ARBA00073968"/>
    </source>
</evidence>
<evidence type="ECO:0000256" key="13">
    <source>
        <dbReference type="ARBA" id="ARBA00080858"/>
    </source>
</evidence>
<evidence type="ECO:0000256" key="6">
    <source>
        <dbReference type="ARBA" id="ARBA00022694"/>
    </source>
</evidence>
<dbReference type="InterPro" id="IPR020103">
    <property type="entry name" value="PsdUridine_synth_cat_dom_sf"/>
</dbReference>
<feature type="domain" description="Pseudouridine synthase I TruA alpha/beta" evidence="17">
    <location>
        <begin position="260"/>
        <end position="366"/>
    </location>
</feature>
<dbReference type="InterPro" id="IPR041708">
    <property type="entry name" value="PUS1/PUS2-like"/>
</dbReference>
<comment type="caution">
    <text evidence="18">The sequence shown here is derived from an EMBL/GenBank/DDBJ whole genome shotgun (WGS) entry which is preliminary data.</text>
</comment>
<evidence type="ECO:0000256" key="5">
    <source>
        <dbReference type="ARBA" id="ARBA00022664"/>
    </source>
</evidence>
<evidence type="ECO:0000256" key="1">
    <source>
        <dbReference type="ARBA" id="ARBA00001166"/>
    </source>
</evidence>
<dbReference type="EMBL" id="JANBOI010001529">
    <property type="protein sequence ID" value="KAJ1726488.1"/>
    <property type="molecule type" value="Genomic_DNA"/>
</dbReference>
<feature type="binding site" evidence="15">
    <location>
        <position position="203"/>
    </location>
    <ligand>
        <name>substrate</name>
    </ligand>
</feature>
<dbReference type="GO" id="GO:1990481">
    <property type="term" value="P:mRNA pseudouridine synthesis"/>
    <property type="evidence" value="ECO:0007669"/>
    <property type="project" value="TreeGrafter"/>
</dbReference>
<dbReference type="GO" id="GO:0031119">
    <property type="term" value="P:tRNA pseudouridine synthesis"/>
    <property type="evidence" value="ECO:0007669"/>
    <property type="project" value="InterPro"/>
</dbReference>
<comment type="catalytic activity">
    <reaction evidence="9">
        <text>a uridine in tRNA = a pseudouridine in tRNA</text>
        <dbReference type="Rhea" id="RHEA:54572"/>
        <dbReference type="Rhea" id="RHEA-COMP:13339"/>
        <dbReference type="Rhea" id="RHEA-COMP:13934"/>
        <dbReference type="ChEBI" id="CHEBI:65314"/>
        <dbReference type="ChEBI" id="CHEBI:65315"/>
    </reaction>
</comment>
<feature type="active site" description="Nucleophile" evidence="14">
    <location>
        <position position="147"/>
    </location>
</feature>
<feature type="region of interest" description="Disordered" evidence="16">
    <location>
        <begin position="1"/>
        <end position="86"/>
    </location>
</feature>
<evidence type="ECO:0000256" key="16">
    <source>
        <dbReference type="SAM" id="MobiDB-lite"/>
    </source>
</evidence>
<feature type="compositionally biased region" description="Basic and acidic residues" evidence="16">
    <location>
        <begin position="63"/>
        <end position="85"/>
    </location>
</feature>
<evidence type="ECO:0000259" key="17">
    <source>
        <dbReference type="Pfam" id="PF01416"/>
    </source>
</evidence>
<dbReference type="InterPro" id="IPR020094">
    <property type="entry name" value="TruA/RsuA/RluB/E/F_N"/>
</dbReference>
<dbReference type="NCBIfam" id="TIGR00071">
    <property type="entry name" value="hisT_truA"/>
    <property type="match status" value="1"/>
</dbReference>
<keyword evidence="6" id="KW-0819">tRNA processing</keyword>
<dbReference type="InterPro" id="IPR001406">
    <property type="entry name" value="PsdUridine_synth_TruA"/>
</dbReference>
<dbReference type="InterPro" id="IPR020097">
    <property type="entry name" value="PsdUridine_synth_TruA_a/b_dom"/>
</dbReference>
<proteinExistence type="inferred from homology"/>
<keyword evidence="19" id="KW-1185">Reference proteome</keyword>
<evidence type="ECO:0000256" key="4">
    <source>
        <dbReference type="ARBA" id="ARBA00009375"/>
    </source>
</evidence>
<comment type="function">
    <text evidence="10">Formation of pseudouridine at positions 27 and 28 in the anticodon stem and loop of transfer RNAs; at positions 34 and 36 of intron-containing precursor tRNA(Ile) and at position 35 in the intron-containing tRNA(Tyr). Catalyzes pseudouridylation at position 44 in U2 snRNA. Also catalyzes pseudouridylation of mRNAs.</text>
</comment>
<dbReference type="GO" id="GO:0006397">
    <property type="term" value="P:mRNA processing"/>
    <property type="evidence" value="ECO:0007669"/>
    <property type="project" value="UniProtKB-KW"/>
</dbReference>
<evidence type="ECO:0000256" key="12">
    <source>
        <dbReference type="ARBA" id="ARBA00079072"/>
    </source>
</evidence>
<accession>A0A9W7Y9C1</accession>
<evidence type="ECO:0000313" key="18">
    <source>
        <dbReference type="EMBL" id="KAJ1726488.1"/>
    </source>
</evidence>
<dbReference type="PANTHER" id="PTHR11142:SF4">
    <property type="entry name" value="PSEUDOURIDYLATE SYNTHASE 1 HOMOLOG"/>
    <property type="match status" value="1"/>
</dbReference>
<dbReference type="OrthoDB" id="10256309at2759"/>
<name>A0A9W7Y9C1_9FUNG</name>
<feature type="compositionally biased region" description="Basic and acidic residues" evidence="16">
    <location>
        <begin position="451"/>
        <end position="462"/>
    </location>
</feature>
<dbReference type="GO" id="GO:0031120">
    <property type="term" value="P:snRNA pseudouridine synthesis"/>
    <property type="evidence" value="ECO:0007669"/>
    <property type="project" value="UniProtKB-ARBA"/>
</dbReference>